<keyword evidence="1" id="KW-0472">Membrane</keyword>
<reference evidence="2" key="2">
    <citation type="submission" date="2020-09" db="EMBL/GenBank/DDBJ databases">
        <authorList>
            <person name="Sun Q."/>
            <person name="Kim S."/>
        </authorList>
    </citation>
    <scope>NUCLEOTIDE SEQUENCE</scope>
    <source>
        <strain evidence="2">KCTC 23430</strain>
    </source>
</reference>
<reference evidence="2" key="1">
    <citation type="journal article" date="2014" name="Int. J. Syst. Evol. Microbiol.">
        <title>Complete genome sequence of Corynebacterium casei LMG S-19264T (=DSM 44701T), isolated from a smear-ripened cheese.</title>
        <authorList>
            <consortium name="US DOE Joint Genome Institute (JGI-PGF)"/>
            <person name="Walter F."/>
            <person name="Albersmeier A."/>
            <person name="Kalinowski J."/>
            <person name="Ruckert C."/>
        </authorList>
    </citation>
    <scope>NUCLEOTIDE SEQUENCE</scope>
    <source>
        <strain evidence="2">KCTC 23430</strain>
    </source>
</reference>
<keyword evidence="3" id="KW-1185">Reference proteome</keyword>
<name>A0A918XHY2_9GAMM</name>
<feature type="transmembrane region" description="Helical" evidence="1">
    <location>
        <begin position="31"/>
        <end position="50"/>
    </location>
</feature>
<evidence type="ECO:0000313" key="2">
    <source>
        <dbReference type="EMBL" id="GHD32461.1"/>
    </source>
</evidence>
<dbReference type="AlphaFoldDB" id="A0A918XHY2"/>
<dbReference type="Proteomes" id="UP000644693">
    <property type="component" value="Unassembled WGS sequence"/>
</dbReference>
<comment type="caution">
    <text evidence="2">The sequence shown here is derived from an EMBL/GenBank/DDBJ whole genome shotgun (WGS) entry which is preliminary data.</text>
</comment>
<keyword evidence="1" id="KW-0812">Transmembrane</keyword>
<accession>A0A918XHY2</accession>
<gene>
    <name evidence="2" type="ORF">GCM10007053_16750</name>
</gene>
<sequence>MYGAVVITAIVAVVVIGHCLSRPLFRFVASTGLREAFTATALALVIGIAVF</sequence>
<protein>
    <submittedName>
        <fullName evidence="2">Uncharacterized protein</fullName>
    </submittedName>
</protein>
<dbReference type="EMBL" id="BMYM01000001">
    <property type="protein sequence ID" value="GHD32461.1"/>
    <property type="molecule type" value="Genomic_DNA"/>
</dbReference>
<evidence type="ECO:0000313" key="3">
    <source>
        <dbReference type="Proteomes" id="UP000644693"/>
    </source>
</evidence>
<evidence type="ECO:0000256" key="1">
    <source>
        <dbReference type="SAM" id="Phobius"/>
    </source>
</evidence>
<organism evidence="2 3">
    <name type="scientific">Parahalioglobus pacificus</name>
    <dbReference type="NCBI Taxonomy" id="930806"/>
    <lineage>
        <taxon>Bacteria</taxon>
        <taxon>Pseudomonadati</taxon>
        <taxon>Pseudomonadota</taxon>
        <taxon>Gammaproteobacteria</taxon>
        <taxon>Cellvibrionales</taxon>
        <taxon>Halieaceae</taxon>
        <taxon>Parahalioglobus</taxon>
    </lineage>
</organism>
<proteinExistence type="predicted"/>
<keyword evidence="1" id="KW-1133">Transmembrane helix</keyword>